<evidence type="ECO:0000313" key="2">
    <source>
        <dbReference type="EMBL" id="PZA16393.1"/>
    </source>
</evidence>
<dbReference type="Proteomes" id="UP000248259">
    <property type="component" value="Unassembled WGS sequence"/>
</dbReference>
<dbReference type="PANTHER" id="PTHR33164:SF104">
    <property type="entry name" value="TRANSCRIPTIONAL REGULATORY PROTEIN"/>
    <property type="match status" value="1"/>
</dbReference>
<dbReference type="Gene3D" id="1.10.10.10">
    <property type="entry name" value="Winged helix-like DNA-binding domain superfamily/Winged helix DNA-binding domain"/>
    <property type="match status" value="1"/>
</dbReference>
<reference evidence="2 3" key="1">
    <citation type="submission" date="2018-06" db="EMBL/GenBank/DDBJ databases">
        <title>Azoarcus communis strain SWub3 genome.</title>
        <authorList>
            <person name="Zorraquino Salvo V."/>
            <person name="Toubiana D."/>
            <person name="Blumwald E."/>
        </authorList>
    </citation>
    <scope>NUCLEOTIDE SEQUENCE [LARGE SCALE GENOMIC DNA]</scope>
    <source>
        <strain evidence="2 3">SWub3</strain>
    </source>
</reference>
<dbReference type="InterPro" id="IPR039422">
    <property type="entry name" value="MarR/SlyA-like"/>
</dbReference>
<name>A0A323UWR4_9RHOO</name>
<dbReference type="Pfam" id="PF12802">
    <property type="entry name" value="MarR_2"/>
    <property type="match status" value="1"/>
</dbReference>
<sequence length="170" mass="18994">MTPMKQRCRTRCEDMLTMTAATFPEIDTPGMRLITRLFRLRDLIFENALREMDHFGLSQAEYAVMATLRKSPAPHELRPADICKGMLLSSGGLSKVVHGLEHRGLVERRDADEDRRGSLVRLTSTGIALAEQSMKAVIGSDIALLQRVADTDQLEALAEALRPFTEALDR</sequence>
<evidence type="ECO:0000259" key="1">
    <source>
        <dbReference type="PROSITE" id="PS50995"/>
    </source>
</evidence>
<feature type="domain" description="HTH marR-type" evidence="1">
    <location>
        <begin position="27"/>
        <end position="166"/>
    </location>
</feature>
<dbReference type="GO" id="GO:0006950">
    <property type="term" value="P:response to stress"/>
    <property type="evidence" value="ECO:0007669"/>
    <property type="project" value="TreeGrafter"/>
</dbReference>
<dbReference type="GO" id="GO:0003700">
    <property type="term" value="F:DNA-binding transcription factor activity"/>
    <property type="evidence" value="ECO:0007669"/>
    <property type="project" value="InterPro"/>
</dbReference>
<dbReference type="InterPro" id="IPR036388">
    <property type="entry name" value="WH-like_DNA-bd_sf"/>
</dbReference>
<dbReference type="PROSITE" id="PS50995">
    <property type="entry name" value="HTH_MARR_2"/>
    <property type="match status" value="1"/>
</dbReference>
<protein>
    <submittedName>
        <fullName evidence="2">MarR family transcriptional regulator</fullName>
    </submittedName>
</protein>
<dbReference type="InterPro" id="IPR000835">
    <property type="entry name" value="HTH_MarR-typ"/>
</dbReference>
<dbReference type="EMBL" id="QKOE01000007">
    <property type="protein sequence ID" value="PZA16393.1"/>
    <property type="molecule type" value="Genomic_DNA"/>
</dbReference>
<accession>A0A323UWR4</accession>
<dbReference type="InterPro" id="IPR036390">
    <property type="entry name" value="WH_DNA-bd_sf"/>
</dbReference>
<dbReference type="PANTHER" id="PTHR33164">
    <property type="entry name" value="TRANSCRIPTIONAL REGULATOR, MARR FAMILY"/>
    <property type="match status" value="1"/>
</dbReference>
<dbReference type="OrthoDB" id="32523at2"/>
<keyword evidence="3" id="KW-1185">Reference proteome</keyword>
<gene>
    <name evidence="2" type="ORF">DNK49_12115</name>
</gene>
<organism evidence="2 3">
    <name type="scientific">Parazoarcus communis SWub3 = DSM 12120</name>
    <dbReference type="NCBI Taxonomy" id="1121029"/>
    <lineage>
        <taxon>Bacteria</taxon>
        <taxon>Pseudomonadati</taxon>
        <taxon>Pseudomonadota</taxon>
        <taxon>Betaproteobacteria</taxon>
        <taxon>Rhodocyclales</taxon>
        <taxon>Zoogloeaceae</taxon>
        <taxon>Parazoarcus</taxon>
    </lineage>
</organism>
<dbReference type="PRINTS" id="PR00598">
    <property type="entry name" value="HTHMARR"/>
</dbReference>
<proteinExistence type="predicted"/>
<dbReference type="SMART" id="SM00347">
    <property type="entry name" value="HTH_MARR"/>
    <property type="match status" value="1"/>
</dbReference>
<evidence type="ECO:0000313" key="3">
    <source>
        <dbReference type="Proteomes" id="UP000248259"/>
    </source>
</evidence>
<comment type="caution">
    <text evidence="2">The sequence shown here is derived from an EMBL/GenBank/DDBJ whole genome shotgun (WGS) entry which is preliminary data.</text>
</comment>
<dbReference type="SUPFAM" id="SSF46785">
    <property type="entry name" value="Winged helix' DNA-binding domain"/>
    <property type="match status" value="1"/>
</dbReference>
<dbReference type="AlphaFoldDB" id="A0A323UWR4"/>